<evidence type="ECO:0000256" key="5">
    <source>
        <dbReference type="ARBA" id="ARBA00023136"/>
    </source>
</evidence>
<evidence type="ECO:0000256" key="4">
    <source>
        <dbReference type="ARBA" id="ARBA00022989"/>
    </source>
</evidence>
<evidence type="ECO:0000313" key="8">
    <source>
        <dbReference type="EMBL" id="SHG09193.1"/>
    </source>
</evidence>
<dbReference type="InterPro" id="IPR050833">
    <property type="entry name" value="Poly_Biosynth_Transport"/>
</dbReference>
<dbReference type="PANTHER" id="PTHR30250">
    <property type="entry name" value="PST FAMILY PREDICTED COLANIC ACID TRANSPORTER"/>
    <property type="match status" value="1"/>
</dbReference>
<evidence type="ECO:0000313" key="10">
    <source>
        <dbReference type="Proteomes" id="UP000474718"/>
    </source>
</evidence>
<feature type="transmembrane region" description="Helical" evidence="6">
    <location>
        <begin position="182"/>
        <end position="204"/>
    </location>
</feature>
<feature type="transmembrane region" description="Helical" evidence="6">
    <location>
        <begin position="330"/>
        <end position="352"/>
    </location>
</feature>
<feature type="transmembrane region" description="Helical" evidence="6">
    <location>
        <begin position="154"/>
        <end position="176"/>
    </location>
</feature>
<dbReference type="GO" id="GO:0005886">
    <property type="term" value="C:plasma membrane"/>
    <property type="evidence" value="ECO:0007669"/>
    <property type="project" value="UniProtKB-SubCell"/>
</dbReference>
<accession>A0AAQ1RVV6</accession>
<feature type="transmembrane region" description="Helical" evidence="6">
    <location>
        <begin position="448"/>
        <end position="466"/>
    </location>
</feature>
<keyword evidence="2" id="KW-1003">Cell membrane</keyword>
<comment type="caution">
    <text evidence="8">The sequence shown here is derived from an EMBL/GenBank/DDBJ whole genome shotgun (WGS) entry which is preliminary data.</text>
</comment>
<feature type="transmembrane region" description="Helical" evidence="6">
    <location>
        <begin position="59"/>
        <end position="75"/>
    </location>
</feature>
<feature type="transmembrane region" description="Helical" evidence="6">
    <location>
        <begin position="87"/>
        <end position="110"/>
    </location>
</feature>
<dbReference type="Proteomes" id="UP000184089">
    <property type="component" value="Unassembled WGS sequence"/>
</dbReference>
<evidence type="ECO:0000313" key="9">
    <source>
        <dbReference type="Proteomes" id="UP000184089"/>
    </source>
</evidence>
<dbReference type="EMBL" id="FQVY01000002">
    <property type="protein sequence ID" value="SHG09193.1"/>
    <property type="molecule type" value="Genomic_DNA"/>
</dbReference>
<keyword evidence="4 6" id="KW-1133">Transmembrane helix</keyword>
<reference evidence="8" key="1">
    <citation type="submission" date="2016-11" db="EMBL/GenBank/DDBJ databases">
        <authorList>
            <person name="Varghese N."/>
            <person name="Submissions S."/>
        </authorList>
    </citation>
    <scope>NUCLEOTIDE SEQUENCE</scope>
    <source>
        <strain evidence="8">DSM 4029</strain>
    </source>
</reference>
<evidence type="ECO:0000256" key="6">
    <source>
        <dbReference type="SAM" id="Phobius"/>
    </source>
</evidence>
<dbReference type="InterPro" id="IPR002797">
    <property type="entry name" value="Polysacc_synth"/>
</dbReference>
<proteinExistence type="predicted"/>
<feature type="transmembrane region" description="Helical" evidence="6">
    <location>
        <begin position="422"/>
        <end position="442"/>
    </location>
</feature>
<protein>
    <submittedName>
        <fullName evidence="8">Membrane protein involved in the export of O-antigen and teichoic acid</fullName>
    </submittedName>
    <submittedName>
        <fullName evidence="7">Oligosaccharide flippase family protein</fullName>
    </submittedName>
</protein>
<evidence type="ECO:0000256" key="3">
    <source>
        <dbReference type="ARBA" id="ARBA00022692"/>
    </source>
</evidence>
<name>A0AAQ1RVV6_9FIRM</name>
<feature type="transmembrane region" description="Helical" evidence="6">
    <location>
        <begin position="21"/>
        <end position="39"/>
    </location>
</feature>
<feature type="transmembrane region" description="Helical" evidence="6">
    <location>
        <begin position="216"/>
        <end position="237"/>
    </location>
</feature>
<evidence type="ECO:0000256" key="2">
    <source>
        <dbReference type="ARBA" id="ARBA00022475"/>
    </source>
</evidence>
<feature type="transmembrane region" description="Helical" evidence="6">
    <location>
        <begin position="122"/>
        <end position="145"/>
    </location>
</feature>
<evidence type="ECO:0000256" key="1">
    <source>
        <dbReference type="ARBA" id="ARBA00004651"/>
    </source>
</evidence>
<feature type="transmembrane region" description="Helical" evidence="6">
    <location>
        <begin position="364"/>
        <end position="385"/>
    </location>
</feature>
<organism evidence="8 9">
    <name type="scientific">Bittarella massiliensis</name>
    <name type="common">ex Durand et al. 2017</name>
    <dbReference type="NCBI Taxonomy" id="1720313"/>
    <lineage>
        <taxon>Bacteria</taxon>
        <taxon>Bacillati</taxon>
        <taxon>Bacillota</taxon>
        <taxon>Clostridia</taxon>
        <taxon>Eubacteriales</taxon>
        <taxon>Oscillospiraceae</taxon>
        <taxon>Bittarella (ex Durand et al. 2017)</taxon>
    </lineage>
</organism>
<feature type="transmembrane region" description="Helical" evidence="6">
    <location>
        <begin position="301"/>
        <end position="318"/>
    </location>
</feature>
<dbReference type="Proteomes" id="UP000474718">
    <property type="component" value="Unassembled WGS sequence"/>
</dbReference>
<dbReference type="PANTHER" id="PTHR30250:SF11">
    <property type="entry name" value="O-ANTIGEN TRANSPORTER-RELATED"/>
    <property type="match status" value="1"/>
</dbReference>
<dbReference type="Pfam" id="PF01943">
    <property type="entry name" value="Polysacc_synt"/>
    <property type="match status" value="1"/>
</dbReference>
<feature type="transmembrane region" description="Helical" evidence="6">
    <location>
        <begin position="391"/>
        <end position="410"/>
    </location>
</feature>
<reference evidence="7 10" key="3">
    <citation type="journal article" date="2019" name="Nat. Med.">
        <title>A library of human gut bacterial isolates paired with longitudinal multiomics data enables mechanistic microbiome research.</title>
        <authorList>
            <person name="Poyet M."/>
            <person name="Groussin M."/>
            <person name="Gibbons S.M."/>
            <person name="Avila-Pacheco J."/>
            <person name="Jiang X."/>
            <person name="Kearney S.M."/>
            <person name="Perrotta A.R."/>
            <person name="Berdy B."/>
            <person name="Zhao S."/>
            <person name="Lieberman T.D."/>
            <person name="Swanson P.K."/>
            <person name="Smith M."/>
            <person name="Roesemann S."/>
            <person name="Alexander J.E."/>
            <person name="Rich S.A."/>
            <person name="Livny J."/>
            <person name="Vlamakis H."/>
            <person name="Clish C."/>
            <person name="Bullock K."/>
            <person name="Deik A."/>
            <person name="Scott J."/>
            <person name="Pierce K.A."/>
            <person name="Xavier R.J."/>
            <person name="Alm E.J."/>
        </authorList>
    </citation>
    <scope>NUCLEOTIDE SEQUENCE [LARGE SCALE GENOMIC DNA]</scope>
    <source>
        <strain evidence="7 10">BIOML-A2</strain>
    </source>
</reference>
<evidence type="ECO:0000313" key="7">
    <source>
        <dbReference type="EMBL" id="MZL68886.1"/>
    </source>
</evidence>
<dbReference type="EMBL" id="WWVX01000002">
    <property type="protein sequence ID" value="MZL68886.1"/>
    <property type="molecule type" value="Genomic_DNA"/>
</dbReference>
<gene>
    <name evidence="7" type="ORF">GT747_03740</name>
    <name evidence="8" type="ORF">SAMN05444424_1436</name>
</gene>
<comment type="subcellular location">
    <subcellularLocation>
        <location evidence="1">Cell membrane</location>
        <topology evidence="1">Multi-pass membrane protein</topology>
    </subcellularLocation>
</comment>
<feature type="transmembrane region" description="Helical" evidence="6">
    <location>
        <begin position="257"/>
        <end position="280"/>
    </location>
</feature>
<keyword evidence="5 6" id="KW-0472">Membrane</keyword>
<keyword evidence="3 6" id="KW-0812">Transmembrane</keyword>
<keyword evidence="10" id="KW-1185">Reference proteome</keyword>
<sequence length="472" mass="53120">MMQSTNIVSDKKINRITILNIIGTLAYQGISFLLTPILTRALGSYDYGIISIYNTWVNFLYPIIGLSTAIVIPRIKMSVPEEEQSSYISSLAGLSTISFVFFGCLTLLFSSMISRIIGLEPIVLVMLVIHGFGLTLVKFIVSFYIQYQKTLKQFAFTIVVSFATCVSTLLLLRFISRPEQKYLCQIIGFAIPYFLAGLLALLILLRRGKKIVRLDVWKMALPICLPIIFHSTSQIVLGQSDKIMIQMMLENGVSLAGIYGFAHTVTSGGSILWTALNNAWSPYYFDLLKKQQFEVIEKKSNRYMFLFTSLYCGFYLIIPEFVKIMGGSGFWSSIDVIPILYLNVYFIFLYSFAVNYKIVTGNTVSIAISTVAATLCNILLNLILIPSIGMIGAALASLISYGLLFLFHHLSLTKYSGSYNYAFKFYFGGLAPVLCCTVVFYLCKELWFIRWFIAAIIGVLLLLRIIKQKSLF</sequence>
<reference evidence="9" key="2">
    <citation type="submission" date="2016-11" db="EMBL/GenBank/DDBJ databases">
        <authorList>
            <person name="Jaros S."/>
            <person name="Januszkiewicz K."/>
            <person name="Wedrychowicz H."/>
        </authorList>
    </citation>
    <scope>NUCLEOTIDE SEQUENCE [LARGE SCALE GENOMIC DNA]</scope>
    <source>
        <strain evidence="9">DSM 4029</strain>
    </source>
</reference>
<dbReference type="AlphaFoldDB" id="A0AAQ1RVV6"/>